<evidence type="ECO:0000313" key="1">
    <source>
        <dbReference type="EMBL" id="CAD8558630.1"/>
    </source>
</evidence>
<accession>A0A5A8CYM1</accession>
<name>A0A5A8CYM1_CAFRO</name>
<dbReference type="Gene3D" id="3.20.170.20">
    <property type="entry name" value="Protein of unknown function DUF952"/>
    <property type="match status" value="1"/>
</dbReference>
<dbReference type="OrthoDB" id="3335358at2759"/>
<dbReference type="EMBL" id="VLTL01000003">
    <property type="protein sequence ID" value="KAA0172034.1"/>
    <property type="molecule type" value="Genomic_DNA"/>
</dbReference>
<proteinExistence type="predicted"/>
<dbReference type="EMBL" id="VLTO01000002">
    <property type="protein sequence ID" value="KAA0177956.1"/>
    <property type="molecule type" value="Genomic_DNA"/>
</dbReference>
<dbReference type="Proteomes" id="UP000324907">
    <property type="component" value="Unassembled WGS sequence"/>
</dbReference>
<dbReference type="PANTHER" id="PTHR34129:SF1">
    <property type="entry name" value="DUF952 DOMAIN-CONTAINING PROTEIN"/>
    <property type="match status" value="1"/>
</dbReference>
<evidence type="ECO:0000313" key="5">
    <source>
        <dbReference type="EMBL" id="KAA0177956.1"/>
    </source>
</evidence>
<sequence length="122" mass="12818">MADASSPDFVYRIMTVPEWATASEAGSFGGAALDHKSGFIHLSTAAQVPGTLALFFKDTPCVVIKLVTSKLDQDALKFEAVAERGGELFPHLFAETLPVAGPVFAAKGDVTDGVIADSTFLE</sequence>
<dbReference type="SUPFAM" id="SSF56399">
    <property type="entry name" value="ADP-ribosylation"/>
    <property type="match status" value="1"/>
</dbReference>
<gene>
    <name evidence="1" type="ORF">CROE0942_LOCUS2964</name>
    <name evidence="5" type="ORF">FNF27_00504</name>
    <name evidence="4" type="ORF">FNF28_00351</name>
    <name evidence="2" type="ORF">FNF29_00190</name>
    <name evidence="3" type="ORF">FNF31_01885</name>
</gene>
<evidence type="ECO:0000313" key="3">
    <source>
        <dbReference type="EMBL" id="KAA0165540.1"/>
    </source>
</evidence>
<protein>
    <recommendedName>
        <fullName evidence="10">DUF952 domain-containing protein</fullName>
    </recommendedName>
</protein>
<dbReference type="Proteomes" id="UP000323011">
    <property type="component" value="Unassembled WGS sequence"/>
</dbReference>
<dbReference type="InterPro" id="IPR009297">
    <property type="entry name" value="DUF952"/>
</dbReference>
<keyword evidence="7" id="KW-1185">Reference proteome</keyword>
<dbReference type="EMBL" id="VLTN01000001">
    <property type="protein sequence ID" value="KAA0157614.1"/>
    <property type="molecule type" value="Genomic_DNA"/>
</dbReference>
<evidence type="ECO:0000313" key="8">
    <source>
        <dbReference type="Proteomes" id="UP000324907"/>
    </source>
</evidence>
<evidence type="ECO:0000313" key="6">
    <source>
        <dbReference type="Proteomes" id="UP000322899"/>
    </source>
</evidence>
<evidence type="ECO:0000313" key="7">
    <source>
        <dbReference type="Proteomes" id="UP000323011"/>
    </source>
</evidence>
<dbReference type="Proteomes" id="UP000325113">
    <property type="component" value="Unassembled WGS sequence"/>
</dbReference>
<evidence type="ECO:0008006" key="10">
    <source>
        <dbReference type="Google" id="ProtNLM"/>
    </source>
</evidence>
<evidence type="ECO:0000313" key="9">
    <source>
        <dbReference type="Proteomes" id="UP000325113"/>
    </source>
</evidence>
<dbReference type="EMBL" id="VLTM01000012">
    <property type="protein sequence ID" value="KAA0165540.1"/>
    <property type="molecule type" value="Genomic_DNA"/>
</dbReference>
<reference evidence="6 7" key="1">
    <citation type="submission" date="2019-07" db="EMBL/GenBank/DDBJ databases">
        <title>Genomes of Cafeteria roenbergensis.</title>
        <authorList>
            <person name="Fischer M.G."/>
            <person name="Hackl T."/>
            <person name="Roman M."/>
        </authorList>
    </citation>
    <scope>NUCLEOTIDE SEQUENCE [LARGE SCALE GENOMIC DNA]</scope>
    <source>
        <strain evidence="2 7">BVI</strain>
        <strain evidence="3 9">Cflag</strain>
        <strain evidence="5 6">E4-10P</strain>
        <strain evidence="4 8">RCC970-E3</strain>
    </source>
</reference>
<dbReference type="EMBL" id="HBET01004443">
    <property type="protein sequence ID" value="CAD8558630.1"/>
    <property type="molecule type" value="Transcribed_RNA"/>
</dbReference>
<dbReference type="Pfam" id="PF06108">
    <property type="entry name" value="DUF952"/>
    <property type="match status" value="1"/>
</dbReference>
<dbReference type="AlphaFoldDB" id="A0A5A8CYM1"/>
<evidence type="ECO:0000313" key="4">
    <source>
        <dbReference type="EMBL" id="KAA0172034.1"/>
    </source>
</evidence>
<dbReference type="Proteomes" id="UP000322899">
    <property type="component" value="Unassembled WGS sequence"/>
</dbReference>
<reference evidence="1" key="2">
    <citation type="submission" date="2021-01" db="EMBL/GenBank/DDBJ databases">
        <authorList>
            <person name="Corre E."/>
            <person name="Pelletier E."/>
            <person name="Niang G."/>
            <person name="Scheremetjew M."/>
            <person name="Finn R."/>
            <person name="Kale V."/>
            <person name="Holt S."/>
            <person name="Cochrane G."/>
            <person name="Meng A."/>
            <person name="Brown T."/>
            <person name="Cohen L."/>
        </authorList>
    </citation>
    <scope>NUCLEOTIDE SEQUENCE</scope>
    <source>
        <strain evidence="1">E4-10</strain>
    </source>
</reference>
<dbReference type="PANTHER" id="PTHR34129">
    <property type="entry name" value="BLR1139 PROTEIN"/>
    <property type="match status" value="1"/>
</dbReference>
<organism evidence="2 7">
    <name type="scientific">Cafeteria roenbergensis</name>
    <name type="common">Marine flagellate</name>
    <dbReference type="NCBI Taxonomy" id="33653"/>
    <lineage>
        <taxon>Eukaryota</taxon>
        <taxon>Sar</taxon>
        <taxon>Stramenopiles</taxon>
        <taxon>Bigyra</taxon>
        <taxon>Opalozoa</taxon>
        <taxon>Bicosoecida</taxon>
        <taxon>Cafeteriaceae</taxon>
        <taxon>Cafeteria</taxon>
    </lineage>
</organism>
<evidence type="ECO:0000313" key="2">
    <source>
        <dbReference type="EMBL" id="KAA0157614.1"/>
    </source>
</evidence>